<gene>
    <name evidence="1" type="ORF">H8S77_15080</name>
</gene>
<evidence type="ECO:0000313" key="2">
    <source>
        <dbReference type="Proteomes" id="UP000644010"/>
    </source>
</evidence>
<accession>A0ABR7E395</accession>
<name>A0ABR7E395_9BACT</name>
<dbReference type="Proteomes" id="UP000644010">
    <property type="component" value="Unassembled WGS sequence"/>
</dbReference>
<protein>
    <submittedName>
        <fullName evidence="1">Uncharacterized protein</fullName>
    </submittedName>
</protein>
<keyword evidence="2" id="KW-1185">Reference proteome</keyword>
<organism evidence="1 2">
    <name type="scientific">Parabacteroides segnis</name>
    <dbReference type="NCBI Taxonomy" id="2763058"/>
    <lineage>
        <taxon>Bacteria</taxon>
        <taxon>Pseudomonadati</taxon>
        <taxon>Bacteroidota</taxon>
        <taxon>Bacteroidia</taxon>
        <taxon>Bacteroidales</taxon>
        <taxon>Tannerellaceae</taxon>
        <taxon>Parabacteroides</taxon>
    </lineage>
</organism>
<reference evidence="1 2" key="1">
    <citation type="submission" date="2020-08" db="EMBL/GenBank/DDBJ databases">
        <title>Genome public.</title>
        <authorList>
            <person name="Liu C."/>
            <person name="Sun Q."/>
        </authorList>
    </citation>
    <scope>NUCLEOTIDE SEQUENCE [LARGE SCALE GENOMIC DNA]</scope>
    <source>
        <strain evidence="1 2">BX2</strain>
    </source>
</reference>
<proteinExistence type="predicted"/>
<comment type="caution">
    <text evidence="1">The sequence shown here is derived from an EMBL/GenBank/DDBJ whole genome shotgun (WGS) entry which is preliminary data.</text>
</comment>
<dbReference type="EMBL" id="JACOOI010000016">
    <property type="protein sequence ID" value="MBC5644206.1"/>
    <property type="molecule type" value="Genomic_DNA"/>
</dbReference>
<sequence>MNEGIHETTEKIKESEKELKGSLKKVVEGGLELLKSPAFFAMQNNPNYWKNVNEDVYTMMDFVQFGAPEEYISQLPVDLQKRIKVLFEKLPQLPK</sequence>
<evidence type="ECO:0000313" key="1">
    <source>
        <dbReference type="EMBL" id="MBC5644206.1"/>
    </source>
</evidence>